<keyword evidence="2" id="KW-1185">Reference proteome</keyword>
<dbReference type="EMBL" id="LWDX02026470">
    <property type="protein sequence ID" value="OEL29999.1"/>
    <property type="molecule type" value="Genomic_DNA"/>
</dbReference>
<accession>A0A1E5VY05</accession>
<name>A0A1E5VY05_9POAL</name>
<dbReference type="AlphaFoldDB" id="A0A1E5VY05"/>
<reference evidence="1 2" key="1">
    <citation type="submission" date="2016-09" db="EMBL/GenBank/DDBJ databases">
        <title>The draft genome of Dichanthelium oligosanthes: A C3 panicoid grass species.</title>
        <authorList>
            <person name="Studer A.J."/>
            <person name="Schnable J.C."/>
            <person name="Brutnell T.P."/>
        </authorList>
    </citation>
    <scope>NUCLEOTIDE SEQUENCE [LARGE SCALE GENOMIC DNA]</scope>
    <source>
        <strain evidence="2">cv. Kellogg 1175</strain>
        <tissue evidence="1">Leaf</tissue>
    </source>
</reference>
<dbReference type="Proteomes" id="UP000095767">
    <property type="component" value="Unassembled WGS sequence"/>
</dbReference>
<protein>
    <submittedName>
        <fullName evidence="1">Uncharacterized protein</fullName>
    </submittedName>
</protein>
<evidence type="ECO:0000313" key="1">
    <source>
        <dbReference type="EMBL" id="OEL29999.1"/>
    </source>
</evidence>
<sequence length="49" mass="5803">MFSMDSCEATFLISQPQKNSEIWLTVRHHPLHPMSPCHLRLHFISQLKE</sequence>
<gene>
    <name evidence="1" type="ORF">BAE44_0008980</name>
</gene>
<organism evidence="1 2">
    <name type="scientific">Dichanthelium oligosanthes</name>
    <dbReference type="NCBI Taxonomy" id="888268"/>
    <lineage>
        <taxon>Eukaryota</taxon>
        <taxon>Viridiplantae</taxon>
        <taxon>Streptophyta</taxon>
        <taxon>Embryophyta</taxon>
        <taxon>Tracheophyta</taxon>
        <taxon>Spermatophyta</taxon>
        <taxon>Magnoliopsida</taxon>
        <taxon>Liliopsida</taxon>
        <taxon>Poales</taxon>
        <taxon>Poaceae</taxon>
        <taxon>PACMAD clade</taxon>
        <taxon>Panicoideae</taxon>
        <taxon>Panicodae</taxon>
        <taxon>Paniceae</taxon>
        <taxon>Dichantheliinae</taxon>
        <taxon>Dichanthelium</taxon>
    </lineage>
</organism>
<proteinExistence type="predicted"/>
<comment type="caution">
    <text evidence="1">The sequence shown here is derived from an EMBL/GenBank/DDBJ whole genome shotgun (WGS) entry which is preliminary data.</text>
</comment>
<evidence type="ECO:0000313" key="2">
    <source>
        <dbReference type="Proteomes" id="UP000095767"/>
    </source>
</evidence>